<evidence type="ECO:0000313" key="5">
    <source>
        <dbReference type="Proteomes" id="UP000280036"/>
    </source>
</evidence>
<gene>
    <name evidence="4" type="ORF">NCTC10126_00609</name>
    <name evidence="3" type="ORF">NPA07_04635</name>
</gene>
<dbReference type="RefSeq" id="WP_126118334.1">
    <property type="nucleotide sequence ID" value="NZ_CP101806.1"/>
</dbReference>
<dbReference type="OrthoDB" id="9801684at2"/>
<evidence type="ECO:0000313" key="3">
    <source>
        <dbReference type="EMBL" id="UUD35064.1"/>
    </source>
</evidence>
<reference evidence="3" key="2">
    <citation type="submission" date="2022-07" db="EMBL/GenBank/DDBJ databases">
        <title>Complete genome of Mycoplasma caviae type strain G122.</title>
        <authorList>
            <person name="Spergser J."/>
        </authorList>
    </citation>
    <scope>NUCLEOTIDE SEQUENCE</scope>
    <source>
        <strain evidence="3">G122</strain>
    </source>
</reference>
<keyword evidence="3" id="KW-0067">ATP-binding</keyword>
<dbReference type="EMBL" id="CP101806">
    <property type="protein sequence ID" value="UUD35064.1"/>
    <property type="molecule type" value="Genomic_DNA"/>
</dbReference>
<dbReference type="PANTHER" id="PTHR33295:SF18">
    <property type="entry name" value="AAA+ ATPASE DOMAIN-CONTAINING PROTEIN"/>
    <property type="match status" value="1"/>
</dbReference>
<organism evidence="4 5">
    <name type="scientific">Mycoplasmopsis caviae</name>
    <dbReference type="NCBI Taxonomy" id="55603"/>
    <lineage>
        <taxon>Bacteria</taxon>
        <taxon>Bacillati</taxon>
        <taxon>Mycoplasmatota</taxon>
        <taxon>Mycoplasmoidales</taxon>
        <taxon>Metamycoplasmataceae</taxon>
        <taxon>Mycoplasmopsis</taxon>
    </lineage>
</organism>
<feature type="domain" description="AAA" evidence="1">
    <location>
        <begin position="20"/>
        <end position="150"/>
    </location>
</feature>
<dbReference type="InterPro" id="IPR025420">
    <property type="entry name" value="DUF4143"/>
</dbReference>
<keyword evidence="6" id="KW-1185">Reference proteome</keyword>
<dbReference type="InterPro" id="IPR027417">
    <property type="entry name" value="P-loop_NTPase"/>
</dbReference>
<accession>A0A3P8MDQ4</accession>
<keyword evidence="3" id="KW-0547">Nucleotide-binding</keyword>
<reference evidence="4 5" key="1">
    <citation type="submission" date="2018-12" db="EMBL/GenBank/DDBJ databases">
        <authorList>
            <consortium name="Pathogen Informatics"/>
        </authorList>
    </citation>
    <scope>NUCLEOTIDE SEQUENCE [LARGE SCALE GENOMIC DNA]</scope>
    <source>
        <strain evidence="4 5">NCTC10126</strain>
    </source>
</reference>
<proteinExistence type="predicted"/>
<dbReference type="SUPFAM" id="SSF52540">
    <property type="entry name" value="P-loop containing nucleoside triphosphate hydrolases"/>
    <property type="match status" value="1"/>
</dbReference>
<dbReference type="AlphaFoldDB" id="A0A3P8MDQ4"/>
<dbReference type="Pfam" id="PF13635">
    <property type="entry name" value="DUF4143"/>
    <property type="match status" value="1"/>
</dbReference>
<sequence length="422" mass="49465">MKFKRTKYLNKLISKMHNKLIKIITGLKRCGKSYLFNNLFKKHLLELGVDEQHIITIDLDSRLFIKYRTIEQLDEYINSKIIDDKMHYVLIDEIQKIKDFQILLNALNSEKNLDVYVTGSNAKFLSHDIITEFRGRSDQIKLQPLSFSEIYQANPNCDKVELLNNYMTYGGLPYLNAMPLSDGEKMDFLKNIINETYIPEIIERNKIRDSNKIDNLFLLLSSNIASLTNTSRLTNTFNSKYTTSKIAEHTLDNYIEYIANSFILDKVGRFDVKGKKHINSLFKYYFEDLGIRNSIIGFNIFDYGHLLENLVYNELKNRGYEISIGSIEKFSKNKDNKTIRKNYEIDFVCTKPNRKIYIQVAAEIDQSDKYMQEIESLKSVKDEFLKVLIVGKNYPKHTSEDGILIISIFDFLLDDNCFNYWL</sequence>
<protein>
    <submittedName>
        <fullName evidence="3">ATP-binding protein</fullName>
    </submittedName>
    <submittedName>
        <fullName evidence="4">Putative ATPase, AAA+ superfamily</fullName>
    </submittedName>
</protein>
<dbReference type="PANTHER" id="PTHR33295">
    <property type="entry name" value="ATPASE"/>
    <property type="match status" value="1"/>
</dbReference>
<dbReference type="GO" id="GO:0005524">
    <property type="term" value="F:ATP binding"/>
    <property type="evidence" value="ECO:0007669"/>
    <property type="project" value="UniProtKB-KW"/>
</dbReference>
<name>A0A3P8MDQ4_9BACT</name>
<evidence type="ECO:0000259" key="2">
    <source>
        <dbReference type="Pfam" id="PF13635"/>
    </source>
</evidence>
<dbReference type="Pfam" id="PF13173">
    <property type="entry name" value="AAA_14"/>
    <property type="match status" value="1"/>
</dbReference>
<dbReference type="Proteomes" id="UP000280036">
    <property type="component" value="Unassembled WGS sequence"/>
</dbReference>
<dbReference type="EMBL" id="UZVY01000001">
    <property type="protein sequence ID" value="VDR42110.1"/>
    <property type="molecule type" value="Genomic_DNA"/>
</dbReference>
<evidence type="ECO:0000259" key="1">
    <source>
        <dbReference type="Pfam" id="PF13173"/>
    </source>
</evidence>
<dbReference type="InterPro" id="IPR041682">
    <property type="entry name" value="AAA_14"/>
</dbReference>
<evidence type="ECO:0000313" key="4">
    <source>
        <dbReference type="EMBL" id="VDR42110.1"/>
    </source>
</evidence>
<evidence type="ECO:0000313" key="6">
    <source>
        <dbReference type="Proteomes" id="UP001058569"/>
    </source>
</evidence>
<feature type="domain" description="DUF4143" evidence="2">
    <location>
        <begin position="201"/>
        <end position="362"/>
    </location>
</feature>
<dbReference type="Proteomes" id="UP001058569">
    <property type="component" value="Chromosome"/>
</dbReference>